<dbReference type="Pfam" id="PF07508">
    <property type="entry name" value="Recombinase"/>
    <property type="match status" value="1"/>
</dbReference>
<evidence type="ECO:0000313" key="3">
    <source>
        <dbReference type="EMBL" id="HJB37779.1"/>
    </source>
</evidence>
<dbReference type="PROSITE" id="PS51737">
    <property type="entry name" value="RECOMBINASE_DNA_BIND"/>
    <property type="match status" value="1"/>
</dbReference>
<dbReference type="PROSITE" id="PS51736">
    <property type="entry name" value="RECOMBINASES_3"/>
    <property type="match status" value="1"/>
</dbReference>
<gene>
    <name evidence="3" type="ORF">H9942_06890</name>
</gene>
<accession>A0A9D2LYW9</accession>
<dbReference type="InterPro" id="IPR036162">
    <property type="entry name" value="Resolvase-like_N_sf"/>
</dbReference>
<name>A0A9D2LYW9_9FIRM</name>
<dbReference type="Pfam" id="PF00239">
    <property type="entry name" value="Resolvase"/>
    <property type="match status" value="1"/>
</dbReference>
<feature type="domain" description="Resolvase/invertase-type recombinase catalytic" evidence="1">
    <location>
        <begin position="19"/>
        <end position="167"/>
    </location>
</feature>
<dbReference type="Pfam" id="PF13408">
    <property type="entry name" value="Zn_ribbon_recom"/>
    <property type="match status" value="1"/>
</dbReference>
<evidence type="ECO:0000313" key="4">
    <source>
        <dbReference type="Proteomes" id="UP000824214"/>
    </source>
</evidence>
<dbReference type="InterPro" id="IPR011109">
    <property type="entry name" value="DNA_bind_recombinase_dom"/>
</dbReference>
<evidence type="ECO:0000259" key="1">
    <source>
        <dbReference type="PROSITE" id="PS51736"/>
    </source>
</evidence>
<dbReference type="SUPFAM" id="SSF53041">
    <property type="entry name" value="Resolvase-like"/>
    <property type="match status" value="1"/>
</dbReference>
<dbReference type="GO" id="GO:0000150">
    <property type="term" value="F:DNA strand exchange activity"/>
    <property type="evidence" value="ECO:0007669"/>
    <property type="project" value="InterPro"/>
</dbReference>
<organism evidence="3 4">
    <name type="scientific">Candidatus Acutalibacter ornithocaccae</name>
    <dbReference type="NCBI Taxonomy" id="2838416"/>
    <lineage>
        <taxon>Bacteria</taxon>
        <taxon>Bacillati</taxon>
        <taxon>Bacillota</taxon>
        <taxon>Clostridia</taxon>
        <taxon>Eubacteriales</taxon>
        <taxon>Acutalibacteraceae</taxon>
        <taxon>Acutalibacter</taxon>
    </lineage>
</organism>
<dbReference type="InterPro" id="IPR038109">
    <property type="entry name" value="DNA_bind_recomb_sf"/>
</dbReference>
<reference evidence="3" key="1">
    <citation type="journal article" date="2021" name="PeerJ">
        <title>Extensive microbial diversity within the chicken gut microbiome revealed by metagenomics and culture.</title>
        <authorList>
            <person name="Gilroy R."/>
            <person name="Ravi A."/>
            <person name="Getino M."/>
            <person name="Pursley I."/>
            <person name="Horton D.L."/>
            <person name="Alikhan N.F."/>
            <person name="Baker D."/>
            <person name="Gharbi K."/>
            <person name="Hall N."/>
            <person name="Watson M."/>
            <person name="Adriaenssens E.M."/>
            <person name="Foster-Nyarko E."/>
            <person name="Jarju S."/>
            <person name="Secka A."/>
            <person name="Antonio M."/>
            <person name="Oren A."/>
            <person name="Chaudhuri R.R."/>
            <person name="La Ragione R."/>
            <person name="Hildebrand F."/>
            <person name="Pallen M.J."/>
        </authorList>
    </citation>
    <scope>NUCLEOTIDE SEQUENCE</scope>
    <source>
        <strain evidence="3">ChiBcolR8-3208</strain>
    </source>
</reference>
<comment type="caution">
    <text evidence="3">The sequence shown here is derived from an EMBL/GenBank/DDBJ whole genome shotgun (WGS) entry which is preliminary data.</text>
</comment>
<feature type="domain" description="Recombinase" evidence="2">
    <location>
        <begin position="175"/>
        <end position="299"/>
    </location>
</feature>
<proteinExistence type="predicted"/>
<dbReference type="InterPro" id="IPR025827">
    <property type="entry name" value="Zn_ribbon_recom_dom"/>
</dbReference>
<dbReference type="PANTHER" id="PTHR30461:SF23">
    <property type="entry name" value="DNA RECOMBINASE-RELATED"/>
    <property type="match status" value="1"/>
</dbReference>
<dbReference type="EMBL" id="DWXZ01000142">
    <property type="protein sequence ID" value="HJB37779.1"/>
    <property type="molecule type" value="Genomic_DNA"/>
</dbReference>
<reference evidence="3" key="2">
    <citation type="submission" date="2021-04" db="EMBL/GenBank/DDBJ databases">
        <authorList>
            <person name="Gilroy R."/>
        </authorList>
    </citation>
    <scope>NUCLEOTIDE SEQUENCE</scope>
    <source>
        <strain evidence="3">ChiBcolR8-3208</strain>
    </source>
</reference>
<dbReference type="InterPro" id="IPR006119">
    <property type="entry name" value="Resolv_N"/>
</dbReference>
<dbReference type="Proteomes" id="UP000824214">
    <property type="component" value="Unassembled WGS sequence"/>
</dbReference>
<dbReference type="SMART" id="SM00857">
    <property type="entry name" value="Resolvase"/>
    <property type="match status" value="1"/>
</dbReference>
<dbReference type="InterPro" id="IPR050639">
    <property type="entry name" value="SSR_resolvase"/>
</dbReference>
<dbReference type="Gene3D" id="3.90.1750.20">
    <property type="entry name" value="Putative Large Serine Recombinase, Chain B, Domain 2"/>
    <property type="match status" value="1"/>
</dbReference>
<dbReference type="PANTHER" id="PTHR30461">
    <property type="entry name" value="DNA-INVERTASE FROM LAMBDOID PROPHAGE"/>
    <property type="match status" value="1"/>
</dbReference>
<dbReference type="Gene3D" id="3.40.50.1390">
    <property type="entry name" value="Resolvase, N-terminal catalytic domain"/>
    <property type="match status" value="1"/>
</dbReference>
<sequence>MAQVQIIQPYQPQSDALEKVAAYCRVSTDSSDQLNSYRTQIGYYTNFIAQHPGWELADIYADEGITGTSLEKRDEFKRMLADCRAGKISRILVKSVSRFARNTLELIETTRELKDLGVVVVFEEQGIDTAQMLGEMQLTLLAMAAQEESTSISKNMRWSIQKRMESGSFVTNYAPFGYRLEGGVLFPEPEEARVVKAIFTLFLSGRGALSIAKELNADQIPTRHGGKWGRSSVEYLLKNERYMGDAIVQKRYRTPTIPTTRRINHGELPMYHIHGCHEPIVPKEVFEQAQRLLAQRAVHTDRGEGGSVSLKMECPDCGNQFRRMKIRNTYYWGCRNRENNGSPCTKIRCKETQVQMAFLTMVGKMYTNINVIFPSIFSLLEEIAVRQEQGNTKLYELNAALADLNEKAHTLQRLHNKGFIEDADFREQSDALASQRKKLSDQRAQVLHGSKALETLDKLRELKRQLNALPEIPWEFDIDLFDQLVEKIVPISNTELLFKLKCGLELKEVLCQ</sequence>
<dbReference type="AlphaFoldDB" id="A0A9D2LYW9"/>
<protein>
    <submittedName>
        <fullName evidence="3">Recombinase family protein</fullName>
    </submittedName>
</protein>
<dbReference type="GO" id="GO:0003677">
    <property type="term" value="F:DNA binding"/>
    <property type="evidence" value="ECO:0007669"/>
    <property type="project" value="InterPro"/>
</dbReference>
<evidence type="ECO:0000259" key="2">
    <source>
        <dbReference type="PROSITE" id="PS51737"/>
    </source>
</evidence>
<dbReference type="CDD" id="cd00338">
    <property type="entry name" value="Ser_Recombinase"/>
    <property type="match status" value="1"/>
</dbReference>